<dbReference type="Pfam" id="PF00639">
    <property type="entry name" value="Rotamase"/>
    <property type="match status" value="1"/>
</dbReference>
<dbReference type="InterPro" id="IPR000297">
    <property type="entry name" value="PPIase_PpiC"/>
</dbReference>
<dbReference type="EMBL" id="JAIQUM010000020">
    <property type="protein sequence ID" value="MBZ5750811.1"/>
    <property type="molecule type" value="Genomic_DNA"/>
</dbReference>
<dbReference type="SUPFAM" id="SSF109998">
    <property type="entry name" value="Triger factor/SurA peptide-binding domain-like"/>
    <property type="match status" value="1"/>
</dbReference>
<dbReference type="InterPro" id="IPR046357">
    <property type="entry name" value="PPIase_dom_sf"/>
</dbReference>
<evidence type="ECO:0000256" key="4">
    <source>
        <dbReference type="ARBA" id="ARBA00022475"/>
    </source>
</evidence>
<dbReference type="PROSITE" id="PS51257">
    <property type="entry name" value="PROKAR_LIPOPROTEIN"/>
    <property type="match status" value="1"/>
</dbReference>
<dbReference type="InterPro" id="IPR027304">
    <property type="entry name" value="Trigger_fact/SurA_dom_sf"/>
</dbReference>
<sequence length="282" mass="32007">MKKLAIILTVASLFILSACNKADSEVVVETTAGNITKEEFYEAMKDRFGEDVLTLLVNEKVLSKKYTLSDEEIQTEFDNFKTQFPEQFANVVEVQGEDVVKQMIKVDLLRMKVAEAEVEVTNEDLKSYYKTLDGKVHASHILVPDETKAKEVADKLAKGENFEDLANEYSIDPSAAQNSGDLGWFGKDEMVPEFDKVVFTLKEGEVSEPVKTKFGYHIIKVTETVKPFNEMKESLKETVHKQKIQQPDIIQTAVDKALKDANVEVKDQEFKDLFKPHETEKE</sequence>
<evidence type="ECO:0000256" key="9">
    <source>
        <dbReference type="ARBA" id="ARBA00023235"/>
    </source>
</evidence>
<dbReference type="RefSeq" id="WP_224139091.1">
    <property type="nucleotide sequence ID" value="NZ_JAIQUM010000020.1"/>
</dbReference>
<keyword evidence="10 11" id="KW-0449">Lipoprotein</keyword>
<keyword evidence="4 11" id="KW-1003">Cell membrane</keyword>
<gene>
    <name evidence="11" type="primary">prsA</name>
    <name evidence="14" type="ORF">K9V48_11235</name>
</gene>
<dbReference type="PANTHER" id="PTHR47245">
    <property type="entry name" value="PEPTIDYLPROLYL ISOMERASE"/>
    <property type="match status" value="1"/>
</dbReference>
<evidence type="ECO:0000256" key="3">
    <source>
        <dbReference type="ARBA" id="ARBA00006071"/>
    </source>
</evidence>
<dbReference type="GO" id="GO:0003755">
    <property type="term" value="F:peptidyl-prolyl cis-trans isomerase activity"/>
    <property type="evidence" value="ECO:0007669"/>
    <property type="project" value="UniProtKB-EC"/>
</dbReference>
<reference evidence="14" key="1">
    <citation type="submission" date="2024-05" db="EMBL/GenBank/DDBJ databases">
        <title>Metabacillus sp. nov., isolated from the rhizosphere soil of tomato plants.</title>
        <authorList>
            <person name="Ma R."/>
        </authorList>
    </citation>
    <scope>NUCLEOTIDE SEQUENCE</scope>
    <source>
        <strain evidence="14">DBTR6</strain>
    </source>
</reference>
<keyword evidence="6 11" id="KW-0697">Rotamase</keyword>
<dbReference type="PANTHER" id="PTHR47245:SF1">
    <property type="entry name" value="FOLDASE PROTEIN PRSA"/>
    <property type="match status" value="1"/>
</dbReference>
<comment type="function">
    <text evidence="11">Plays a major role in protein secretion by helping the post-translocational extracellular folding of several secreted proteins.</text>
</comment>
<evidence type="ECO:0000256" key="12">
    <source>
        <dbReference type="SAM" id="SignalP"/>
    </source>
</evidence>
<dbReference type="InterPro" id="IPR023059">
    <property type="entry name" value="Foldase_PrsA"/>
</dbReference>
<keyword evidence="7 11" id="KW-0472">Membrane</keyword>
<comment type="subcellular location">
    <subcellularLocation>
        <location evidence="2 11">Cell membrane</location>
        <topology evidence="2 11">Lipid-anchor</topology>
    </subcellularLocation>
</comment>
<protein>
    <recommendedName>
        <fullName evidence="11">Foldase protein PrsA</fullName>
        <ecNumber evidence="11">5.2.1.8</ecNumber>
    </recommendedName>
</protein>
<dbReference type="PROSITE" id="PS50198">
    <property type="entry name" value="PPIC_PPIASE_2"/>
    <property type="match status" value="1"/>
</dbReference>
<evidence type="ECO:0000256" key="2">
    <source>
        <dbReference type="ARBA" id="ARBA00004193"/>
    </source>
</evidence>
<evidence type="ECO:0000256" key="5">
    <source>
        <dbReference type="ARBA" id="ARBA00022729"/>
    </source>
</evidence>
<dbReference type="Proteomes" id="UP001165287">
    <property type="component" value="Unassembled WGS sequence"/>
</dbReference>
<comment type="caution">
    <text evidence="14">The sequence shown here is derived from an EMBL/GenBank/DDBJ whole genome shotgun (WGS) entry which is preliminary data.</text>
</comment>
<keyword evidence="5 11" id="KW-0732">Signal</keyword>
<evidence type="ECO:0000256" key="8">
    <source>
        <dbReference type="ARBA" id="ARBA00023139"/>
    </source>
</evidence>
<dbReference type="SUPFAM" id="SSF54534">
    <property type="entry name" value="FKBP-like"/>
    <property type="match status" value="1"/>
</dbReference>
<comment type="similarity">
    <text evidence="3 11">Belongs to the PrsA family.</text>
</comment>
<feature type="domain" description="PpiC" evidence="13">
    <location>
        <begin position="133"/>
        <end position="223"/>
    </location>
</feature>
<feature type="signal peptide" evidence="12">
    <location>
        <begin position="1"/>
        <end position="22"/>
    </location>
</feature>
<keyword evidence="15" id="KW-1185">Reference proteome</keyword>
<organism evidence="14 15">
    <name type="scientific">Metabacillus rhizolycopersici</name>
    <dbReference type="NCBI Taxonomy" id="2875709"/>
    <lineage>
        <taxon>Bacteria</taxon>
        <taxon>Bacillati</taxon>
        <taxon>Bacillota</taxon>
        <taxon>Bacilli</taxon>
        <taxon>Bacillales</taxon>
        <taxon>Bacillaceae</taxon>
        <taxon>Metabacillus</taxon>
    </lineage>
</organism>
<dbReference type="HAMAP" id="MF_01145">
    <property type="entry name" value="Foldase_PrsA"/>
    <property type="match status" value="1"/>
</dbReference>
<dbReference type="InterPro" id="IPR050245">
    <property type="entry name" value="PrsA_foldase"/>
</dbReference>
<evidence type="ECO:0000259" key="13">
    <source>
        <dbReference type="PROSITE" id="PS50198"/>
    </source>
</evidence>
<feature type="chain" id="PRO_5047054757" description="Foldase protein PrsA" evidence="12">
    <location>
        <begin position="23"/>
        <end position="282"/>
    </location>
</feature>
<keyword evidence="8 11" id="KW-0564">Palmitate</keyword>
<evidence type="ECO:0000256" key="10">
    <source>
        <dbReference type="ARBA" id="ARBA00023288"/>
    </source>
</evidence>
<accession>A0ABS7UR79</accession>
<name>A0ABS7UR79_9BACI</name>
<evidence type="ECO:0000313" key="14">
    <source>
        <dbReference type="EMBL" id="MBZ5750811.1"/>
    </source>
</evidence>
<keyword evidence="9 11" id="KW-0413">Isomerase</keyword>
<evidence type="ECO:0000256" key="1">
    <source>
        <dbReference type="ARBA" id="ARBA00000971"/>
    </source>
</evidence>
<proteinExistence type="inferred from homology"/>
<evidence type="ECO:0000256" key="11">
    <source>
        <dbReference type="HAMAP-Rule" id="MF_01145"/>
    </source>
</evidence>
<dbReference type="Gene3D" id="3.10.50.40">
    <property type="match status" value="1"/>
</dbReference>
<evidence type="ECO:0000313" key="15">
    <source>
        <dbReference type="Proteomes" id="UP001165287"/>
    </source>
</evidence>
<dbReference type="EC" id="5.2.1.8" evidence="11"/>
<evidence type="ECO:0000256" key="7">
    <source>
        <dbReference type="ARBA" id="ARBA00023136"/>
    </source>
</evidence>
<evidence type="ECO:0000256" key="6">
    <source>
        <dbReference type="ARBA" id="ARBA00023110"/>
    </source>
</evidence>
<comment type="catalytic activity">
    <reaction evidence="1 11">
        <text>[protein]-peptidylproline (omega=180) = [protein]-peptidylproline (omega=0)</text>
        <dbReference type="Rhea" id="RHEA:16237"/>
        <dbReference type="Rhea" id="RHEA-COMP:10747"/>
        <dbReference type="Rhea" id="RHEA-COMP:10748"/>
        <dbReference type="ChEBI" id="CHEBI:83833"/>
        <dbReference type="ChEBI" id="CHEBI:83834"/>
        <dbReference type="EC" id="5.2.1.8"/>
    </reaction>
</comment>